<proteinExistence type="predicted"/>
<dbReference type="Pfam" id="PF13360">
    <property type="entry name" value="PQQ_2"/>
    <property type="match status" value="1"/>
</dbReference>
<keyword evidence="3" id="KW-1185">Reference proteome</keyword>
<dbReference type="AlphaFoldDB" id="A0A8J3VSQ8"/>
<reference evidence="2" key="1">
    <citation type="submission" date="2021-01" db="EMBL/GenBank/DDBJ databases">
        <title>Whole genome shotgun sequence of Rugosimonospora africana NBRC 104875.</title>
        <authorList>
            <person name="Komaki H."/>
            <person name="Tamura T."/>
        </authorList>
    </citation>
    <scope>NUCLEOTIDE SEQUENCE</scope>
    <source>
        <strain evidence="2">NBRC 104875</strain>
    </source>
</reference>
<dbReference type="Gene3D" id="2.130.10.10">
    <property type="entry name" value="YVTN repeat-like/Quinoprotein amine dehydrogenase"/>
    <property type="match status" value="1"/>
</dbReference>
<dbReference type="SMART" id="SM00564">
    <property type="entry name" value="PQQ"/>
    <property type="match status" value="1"/>
</dbReference>
<dbReference type="Proteomes" id="UP000642748">
    <property type="component" value="Unassembled WGS sequence"/>
</dbReference>
<evidence type="ECO:0000313" key="3">
    <source>
        <dbReference type="Proteomes" id="UP000642748"/>
    </source>
</evidence>
<evidence type="ECO:0000259" key="1">
    <source>
        <dbReference type="Pfam" id="PF13360"/>
    </source>
</evidence>
<dbReference type="SUPFAM" id="SSF63825">
    <property type="entry name" value="YWTD domain"/>
    <property type="match status" value="1"/>
</dbReference>
<evidence type="ECO:0000313" key="2">
    <source>
        <dbReference type="EMBL" id="GIH16738.1"/>
    </source>
</evidence>
<gene>
    <name evidence="2" type="ORF">Raf01_49100</name>
</gene>
<feature type="domain" description="Pyrrolo-quinoline quinone repeat" evidence="1">
    <location>
        <begin position="11"/>
        <end position="238"/>
    </location>
</feature>
<dbReference type="InterPro" id="IPR002372">
    <property type="entry name" value="PQQ_rpt_dom"/>
</dbReference>
<dbReference type="InterPro" id="IPR015943">
    <property type="entry name" value="WD40/YVTN_repeat-like_dom_sf"/>
</dbReference>
<dbReference type="InterPro" id="IPR018391">
    <property type="entry name" value="PQQ_b-propeller_rpt"/>
</dbReference>
<dbReference type="InterPro" id="IPR011047">
    <property type="entry name" value="Quinoprotein_ADH-like_sf"/>
</dbReference>
<name>A0A8J3VSQ8_9ACTN</name>
<dbReference type="EMBL" id="BONZ01000045">
    <property type="protein sequence ID" value="GIH16738.1"/>
    <property type="molecule type" value="Genomic_DNA"/>
</dbReference>
<accession>A0A8J3VSQ8</accession>
<dbReference type="SUPFAM" id="SSF50998">
    <property type="entry name" value="Quinoprotein alcohol dehydrogenase-like"/>
    <property type="match status" value="2"/>
</dbReference>
<organism evidence="2 3">
    <name type="scientific">Rugosimonospora africana</name>
    <dbReference type="NCBI Taxonomy" id="556532"/>
    <lineage>
        <taxon>Bacteria</taxon>
        <taxon>Bacillati</taxon>
        <taxon>Actinomycetota</taxon>
        <taxon>Actinomycetes</taxon>
        <taxon>Micromonosporales</taxon>
        <taxon>Micromonosporaceae</taxon>
        <taxon>Rugosimonospora</taxon>
    </lineage>
</organism>
<comment type="caution">
    <text evidence="2">The sequence shown here is derived from an EMBL/GenBank/DDBJ whole genome shotgun (WGS) entry which is preliminary data.</text>
</comment>
<sequence>MYAVIDGSPAVLAVVDPRTAKTLWTSPLTGGGTGALVVLDSGDVYIGGAGNVYHLRWGSQAPEDLGKPVANQTVTYSLTIGDDGLIYGVTYPGAALFSIDPSNDAVHNFGSLVDDAKHAYAVTALGGNLYVGTGSSPHFLRVDPTTGAVSDIAMPDGSDGDNALASVFDVNAVGDIVYARIGHDIKYSPLYPYHPDTDSWDDPINDVAGLGLPPAGPNGEVYVMTENTLTAYDPETSKLSPTPLTYPGRVYNYRGTGWVDLGDSDWPGQTLVGFFWRGEVWRYNPTTAKTQTDQSDVPTSPVDIISVSPARDGGVWVGGHLVGFAHVAEDGDTTYHRWSQAESFYDDGRNLWIGAYPDSRGYRFDPSLPFNDPDYLPGPPGSAINPVKLWDFALDETYTGPPQDRVFAMTRAGRWVLAATGPKLTAFGGALVVYDTKTGKYRIIGDLAHERALTSLAVRAGMVYAGSWINGGTGSSNPPQFEGTVLAYDLEHGRVRWQVSPEAGATSYVATQFDARGRLWTLAGTALLQLNPATGAIKRRVQLPGTMSTTSATSPSTVGTVAQVPGKDALYVGVADRLCLVWGATGKVDDLGEFGYSQFAVLPDGRLVLVSGVTLYKWQPPTA</sequence>
<protein>
    <recommendedName>
        <fullName evidence="1">Pyrrolo-quinoline quinone repeat domain-containing protein</fullName>
    </recommendedName>
</protein>